<evidence type="ECO:0000313" key="1">
    <source>
        <dbReference type="EMBL" id="MBA0859990.1"/>
    </source>
</evidence>
<dbReference type="Proteomes" id="UP000593576">
    <property type="component" value="Unassembled WGS sequence"/>
</dbReference>
<dbReference type="EMBL" id="JABFAF010000007">
    <property type="protein sequence ID" value="MBA0859990.1"/>
    <property type="molecule type" value="Genomic_DNA"/>
</dbReference>
<comment type="caution">
    <text evidence="1">The sequence shown here is derived from an EMBL/GenBank/DDBJ whole genome shotgun (WGS) entry which is preliminary data.</text>
</comment>
<dbReference type="AlphaFoldDB" id="A0A7J9LMM3"/>
<sequence>MRLYMFVELCGVFAAGRVITTYCKCRKEHPMSRSKERIESWH</sequence>
<keyword evidence="2" id="KW-1185">Reference proteome</keyword>
<evidence type="ECO:0000313" key="2">
    <source>
        <dbReference type="Proteomes" id="UP000593576"/>
    </source>
</evidence>
<gene>
    <name evidence="1" type="ORF">Goshw_012896</name>
</gene>
<organism evidence="1 2">
    <name type="scientific">Gossypium schwendimanii</name>
    <name type="common">Cotton</name>
    <dbReference type="NCBI Taxonomy" id="34291"/>
    <lineage>
        <taxon>Eukaryota</taxon>
        <taxon>Viridiplantae</taxon>
        <taxon>Streptophyta</taxon>
        <taxon>Embryophyta</taxon>
        <taxon>Tracheophyta</taxon>
        <taxon>Spermatophyta</taxon>
        <taxon>Magnoliopsida</taxon>
        <taxon>eudicotyledons</taxon>
        <taxon>Gunneridae</taxon>
        <taxon>Pentapetalae</taxon>
        <taxon>rosids</taxon>
        <taxon>malvids</taxon>
        <taxon>Malvales</taxon>
        <taxon>Malvaceae</taxon>
        <taxon>Malvoideae</taxon>
        <taxon>Gossypium</taxon>
    </lineage>
</organism>
<reference evidence="1 2" key="1">
    <citation type="journal article" date="2019" name="Genome Biol. Evol.">
        <title>Insights into the evolution of the New World diploid cottons (Gossypium, subgenus Houzingenia) based on genome sequencing.</title>
        <authorList>
            <person name="Grover C.E."/>
            <person name="Arick M.A. 2nd"/>
            <person name="Thrash A."/>
            <person name="Conover J.L."/>
            <person name="Sanders W.S."/>
            <person name="Peterson D.G."/>
            <person name="Frelichowski J.E."/>
            <person name="Scheffler J.A."/>
            <person name="Scheffler B.E."/>
            <person name="Wendel J.F."/>
        </authorList>
    </citation>
    <scope>NUCLEOTIDE SEQUENCE [LARGE SCALE GENOMIC DNA]</scope>
    <source>
        <strain evidence="1">1</strain>
        <tissue evidence="1">Leaf</tissue>
    </source>
</reference>
<accession>A0A7J9LMM3</accession>
<protein>
    <submittedName>
        <fullName evidence="1">Uncharacterized protein</fullName>
    </submittedName>
</protein>
<name>A0A7J9LMM3_GOSSC</name>
<proteinExistence type="predicted"/>